<keyword evidence="6 8" id="KW-0472">Membrane</keyword>
<dbReference type="InterPro" id="IPR004638">
    <property type="entry name" value="EmrB-like"/>
</dbReference>
<dbReference type="RefSeq" id="WP_137643098.1">
    <property type="nucleotide sequence ID" value="NZ_BJEA01000013.1"/>
</dbReference>
<dbReference type="EMBL" id="JBHLZY010000008">
    <property type="protein sequence ID" value="MFB9768964.1"/>
    <property type="molecule type" value="Genomic_DNA"/>
</dbReference>
<evidence type="ECO:0000313" key="10">
    <source>
        <dbReference type="EMBL" id="MFB9768964.1"/>
    </source>
</evidence>
<name>A0ABV5WS38_9LACO</name>
<evidence type="ECO:0000256" key="7">
    <source>
        <dbReference type="SAM" id="MobiDB-lite"/>
    </source>
</evidence>
<keyword evidence="4 8" id="KW-0812">Transmembrane</keyword>
<dbReference type="PRINTS" id="PR01036">
    <property type="entry name" value="TCRTETB"/>
</dbReference>
<keyword evidence="11" id="KW-1185">Reference proteome</keyword>
<evidence type="ECO:0000256" key="6">
    <source>
        <dbReference type="ARBA" id="ARBA00023136"/>
    </source>
</evidence>
<dbReference type="Gene3D" id="1.20.1720.10">
    <property type="entry name" value="Multidrug resistance protein D"/>
    <property type="match status" value="1"/>
</dbReference>
<comment type="subcellular location">
    <subcellularLocation>
        <location evidence="1">Cell membrane</location>
        <topology evidence="1">Multi-pass membrane protein</topology>
    </subcellularLocation>
</comment>
<feature type="transmembrane region" description="Helical" evidence="8">
    <location>
        <begin position="110"/>
        <end position="128"/>
    </location>
</feature>
<dbReference type="Proteomes" id="UP001589691">
    <property type="component" value="Unassembled WGS sequence"/>
</dbReference>
<dbReference type="NCBIfam" id="TIGR00711">
    <property type="entry name" value="efflux_EmrB"/>
    <property type="match status" value="1"/>
</dbReference>
<feature type="transmembrane region" description="Helical" evidence="8">
    <location>
        <begin position="166"/>
        <end position="185"/>
    </location>
</feature>
<protein>
    <submittedName>
        <fullName evidence="10">DHA2 family efflux MFS transporter permease subunit</fullName>
    </submittedName>
</protein>
<dbReference type="PANTHER" id="PTHR42718">
    <property type="entry name" value="MAJOR FACILITATOR SUPERFAMILY MULTIDRUG TRANSPORTER MFSC"/>
    <property type="match status" value="1"/>
</dbReference>
<evidence type="ECO:0000313" key="11">
    <source>
        <dbReference type="Proteomes" id="UP001589691"/>
    </source>
</evidence>
<keyword evidence="2" id="KW-0813">Transport</keyword>
<feature type="transmembrane region" description="Helical" evidence="8">
    <location>
        <begin position="436"/>
        <end position="455"/>
    </location>
</feature>
<feature type="transmembrane region" description="Helical" evidence="8">
    <location>
        <begin position="355"/>
        <end position="373"/>
    </location>
</feature>
<keyword evidence="3" id="KW-1003">Cell membrane</keyword>
<comment type="caution">
    <text evidence="10">The sequence shown here is derived from an EMBL/GenBank/DDBJ whole genome shotgun (WGS) entry which is preliminary data.</text>
</comment>
<dbReference type="InterPro" id="IPR020846">
    <property type="entry name" value="MFS_dom"/>
</dbReference>
<keyword evidence="5 8" id="KW-1133">Transmembrane helix</keyword>
<evidence type="ECO:0000256" key="2">
    <source>
        <dbReference type="ARBA" id="ARBA00022448"/>
    </source>
</evidence>
<evidence type="ECO:0000259" key="9">
    <source>
        <dbReference type="PROSITE" id="PS50850"/>
    </source>
</evidence>
<accession>A0ABV5WS38</accession>
<evidence type="ECO:0000256" key="4">
    <source>
        <dbReference type="ARBA" id="ARBA00022692"/>
    </source>
</evidence>
<feature type="transmembrane region" description="Helical" evidence="8">
    <location>
        <begin position="394"/>
        <end position="416"/>
    </location>
</feature>
<evidence type="ECO:0000256" key="8">
    <source>
        <dbReference type="SAM" id="Phobius"/>
    </source>
</evidence>
<evidence type="ECO:0000256" key="1">
    <source>
        <dbReference type="ARBA" id="ARBA00004651"/>
    </source>
</evidence>
<dbReference type="PANTHER" id="PTHR42718:SF43">
    <property type="entry name" value="LINCOMYCIN RESISTANCE PROTEIN LMRB"/>
    <property type="match status" value="1"/>
</dbReference>
<reference evidence="10 11" key="1">
    <citation type="submission" date="2024-09" db="EMBL/GenBank/DDBJ databases">
        <authorList>
            <person name="Sun Q."/>
            <person name="Mori K."/>
        </authorList>
    </citation>
    <scope>NUCLEOTIDE SEQUENCE [LARGE SCALE GENOMIC DNA]</scope>
    <source>
        <strain evidence="10 11">TBRC 4576</strain>
    </source>
</reference>
<feature type="transmembrane region" description="Helical" evidence="8">
    <location>
        <begin position="46"/>
        <end position="66"/>
    </location>
</feature>
<gene>
    <name evidence="10" type="ORF">ACFFLI_03630</name>
</gene>
<sequence length="488" mass="51756">MQSKSHTNPTLIMIGLLLGGFVGMFSETALNIALPQLEQQLHVNTGTIQWLVTGYLLMVGIVLPLSSMLTKHFTTRQLIIFALADFMVGATISALAGGFAQLLIGRMIQGIATGLLLPLIFIVLLAVYPPQKRGAAMGLVGLVIMFAPAVGPTIAGIILGALSWNWIFWLFVPLLAIALIITIFFMQNVSELTKPKVDALSIVLSSVGFGGLVVGASLAGDRGWSNPLVVIALVIGIVGLLFYIYRQLHLTTPILNLRAFGFHRFSIGTALVMIDFGIIMSSMYLLPMYWQKGLVVPVAMTGVLMLPGGVINAVISATSGRLFDNYGAKYLTRGGFALSFLGALMLIFTSTHSPYWYVVTAHIILMIGAPLAMSPAQTYGLNALHGPVAADGSTILNTLQQILGALATAVATSLLGIGQGASNATGAASFVHGVHYGFWFTLALAVLGFCLSMFVSNEPEKAYDPLAEKRANASDQPAGQLDQAGSEN</sequence>
<dbReference type="InterPro" id="IPR011701">
    <property type="entry name" value="MFS"/>
</dbReference>
<feature type="transmembrane region" description="Helical" evidence="8">
    <location>
        <begin position="330"/>
        <end position="349"/>
    </location>
</feature>
<feature type="transmembrane region" description="Helical" evidence="8">
    <location>
        <begin position="197"/>
        <end position="218"/>
    </location>
</feature>
<feature type="transmembrane region" description="Helical" evidence="8">
    <location>
        <begin position="224"/>
        <end position="245"/>
    </location>
</feature>
<dbReference type="Gene3D" id="1.20.1250.20">
    <property type="entry name" value="MFS general substrate transporter like domains"/>
    <property type="match status" value="1"/>
</dbReference>
<feature type="domain" description="Major facilitator superfamily (MFS) profile" evidence="9">
    <location>
        <begin position="12"/>
        <end position="460"/>
    </location>
</feature>
<feature type="transmembrane region" description="Helical" evidence="8">
    <location>
        <begin position="78"/>
        <end position="104"/>
    </location>
</feature>
<feature type="transmembrane region" description="Helical" evidence="8">
    <location>
        <begin position="265"/>
        <end position="286"/>
    </location>
</feature>
<feature type="transmembrane region" description="Helical" evidence="8">
    <location>
        <begin position="135"/>
        <end position="160"/>
    </location>
</feature>
<evidence type="ECO:0000256" key="3">
    <source>
        <dbReference type="ARBA" id="ARBA00022475"/>
    </source>
</evidence>
<dbReference type="InterPro" id="IPR036259">
    <property type="entry name" value="MFS_trans_sf"/>
</dbReference>
<dbReference type="SUPFAM" id="SSF103473">
    <property type="entry name" value="MFS general substrate transporter"/>
    <property type="match status" value="1"/>
</dbReference>
<feature type="region of interest" description="Disordered" evidence="7">
    <location>
        <begin position="466"/>
        <end position="488"/>
    </location>
</feature>
<proteinExistence type="predicted"/>
<feature type="transmembrane region" description="Helical" evidence="8">
    <location>
        <begin position="298"/>
        <end position="318"/>
    </location>
</feature>
<feature type="transmembrane region" description="Helical" evidence="8">
    <location>
        <begin position="12"/>
        <end position="34"/>
    </location>
</feature>
<dbReference type="Pfam" id="PF07690">
    <property type="entry name" value="MFS_1"/>
    <property type="match status" value="1"/>
</dbReference>
<feature type="compositionally biased region" description="Polar residues" evidence="7">
    <location>
        <begin position="473"/>
        <end position="488"/>
    </location>
</feature>
<organism evidence="10 11">
    <name type="scientific">Lactiplantibacillus modestisalitolerans</name>
    <dbReference type="NCBI Taxonomy" id="1457219"/>
    <lineage>
        <taxon>Bacteria</taxon>
        <taxon>Bacillati</taxon>
        <taxon>Bacillota</taxon>
        <taxon>Bacilli</taxon>
        <taxon>Lactobacillales</taxon>
        <taxon>Lactobacillaceae</taxon>
        <taxon>Lactiplantibacillus</taxon>
    </lineage>
</organism>
<dbReference type="PROSITE" id="PS50850">
    <property type="entry name" value="MFS"/>
    <property type="match status" value="1"/>
</dbReference>
<evidence type="ECO:0000256" key="5">
    <source>
        <dbReference type="ARBA" id="ARBA00022989"/>
    </source>
</evidence>